<keyword evidence="6" id="KW-0663">Pyridoxal phosphate</keyword>
<comment type="subcellular location">
    <subcellularLocation>
        <location evidence="2">Mitochondrion</location>
    </subcellularLocation>
</comment>
<reference evidence="8" key="1">
    <citation type="submission" date="2018-06" db="EMBL/GenBank/DDBJ databases">
        <authorList>
            <person name="Zhirakovskaya E."/>
        </authorList>
    </citation>
    <scope>NUCLEOTIDE SEQUENCE</scope>
</reference>
<name>A0A3B0W5K4_9ZZZZ</name>
<evidence type="ECO:0000256" key="5">
    <source>
        <dbReference type="ARBA" id="ARBA00022679"/>
    </source>
</evidence>
<dbReference type="GO" id="GO:0030170">
    <property type="term" value="F:pyridoxal phosphate binding"/>
    <property type="evidence" value="ECO:0007669"/>
    <property type="project" value="InterPro"/>
</dbReference>
<dbReference type="PANTHER" id="PTHR11986">
    <property type="entry name" value="AMINOTRANSFERASE CLASS III"/>
    <property type="match status" value="1"/>
</dbReference>
<comment type="cofactor">
    <cofactor evidence="1">
        <name>pyridoxal 5'-phosphate</name>
        <dbReference type="ChEBI" id="CHEBI:597326"/>
    </cofactor>
</comment>
<dbReference type="InterPro" id="IPR015421">
    <property type="entry name" value="PyrdxlP-dep_Trfase_major"/>
</dbReference>
<organism evidence="8">
    <name type="scientific">hydrothermal vent metagenome</name>
    <dbReference type="NCBI Taxonomy" id="652676"/>
    <lineage>
        <taxon>unclassified sequences</taxon>
        <taxon>metagenomes</taxon>
        <taxon>ecological metagenomes</taxon>
    </lineage>
</organism>
<sequence>MKTNEHLMKTYAPLDVTFEYGKGAYLWDTNKQKYLDALCGVAVCGLGHAHPAITKTISEQAAKLLHTSNLYQIDNQQHLADQLCELSGMKRVFFSNSGAEANEAAIKIARLYGHNNNIANPSIIVMENSFHGRTMATLSATGNRKVQAGFEPLVQGFVRAPYNNIEAIKNIADNNNDVVAILVEPVQGEGGINIPDSDYLNQLREICDQQNWLLMLDEIQTGMARTGKWFAFQHNGIQPDVMTLAKALGNGVPIGACLANKKASAVLQPGNHGSTFGGNPLMCATASTVIDTIKSENLLANVKQMNEYITNGFTKRLAPLDSVNEIRTLGLMIGIELNTDNLNIDCADFVKLALQDKLLINVTAGNVIRLLPPLIITLEQADTIINTVSELILRSSKKDAANQAA</sequence>
<keyword evidence="3 8" id="KW-0032">Aminotransferase</keyword>
<dbReference type="AlphaFoldDB" id="A0A3B0W5K4"/>
<evidence type="ECO:0000313" key="8">
    <source>
        <dbReference type="EMBL" id="VAW51185.1"/>
    </source>
</evidence>
<dbReference type="GO" id="GO:0006526">
    <property type="term" value="P:L-arginine biosynthetic process"/>
    <property type="evidence" value="ECO:0007669"/>
    <property type="project" value="UniProtKB-ARBA"/>
</dbReference>
<dbReference type="InterPro" id="IPR050103">
    <property type="entry name" value="Class-III_PLP-dep_AT"/>
</dbReference>
<dbReference type="GO" id="GO:0003992">
    <property type="term" value="F:N2-acetyl-L-ornithine:2-oxoglutarate 5-aminotransferase activity"/>
    <property type="evidence" value="ECO:0007669"/>
    <property type="project" value="UniProtKB-EC"/>
</dbReference>
<dbReference type="InterPro" id="IPR049704">
    <property type="entry name" value="Aminotrans_3_PPA_site"/>
</dbReference>
<dbReference type="PIRSF" id="PIRSF000521">
    <property type="entry name" value="Transaminase_4ab_Lys_Orn"/>
    <property type="match status" value="1"/>
</dbReference>
<dbReference type="EMBL" id="UOFE01000013">
    <property type="protein sequence ID" value="VAW51185.1"/>
    <property type="molecule type" value="Genomic_DNA"/>
</dbReference>
<dbReference type="NCBIfam" id="TIGR00707">
    <property type="entry name" value="argD"/>
    <property type="match status" value="1"/>
</dbReference>
<dbReference type="CDD" id="cd00610">
    <property type="entry name" value="OAT_like"/>
    <property type="match status" value="1"/>
</dbReference>
<gene>
    <name evidence="8" type="ORF">MNBD_GAMMA05-1039</name>
</gene>
<proteinExistence type="inferred from homology"/>
<dbReference type="SUPFAM" id="SSF53383">
    <property type="entry name" value="PLP-dependent transferases"/>
    <property type="match status" value="1"/>
</dbReference>
<evidence type="ECO:0000256" key="1">
    <source>
        <dbReference type="ARBA" id="ARBA00001933"/>
    </source>
</evidence>
<evidence type="ECO:0000256" key="2">
    <source>
        <dbReference type="ARBA" id="ARBA00004173"/>
    </source>
</evidence>
<dbReference type="FunFam" id="3.40.640.10:FF:000004">
    <property type="entry name" value="Acetylornithine aminotransferase"/>
    <property type="match status" value="1"/>
</dbReference>
<evidence type="ECO:0000256" key="3">
    <source>
        <dbReference type="ARBA" id="ARBA00022576"/>
    </source>
</evidence>
<dbReference type="HAMAP" id="MF_01107">
    <property type="entry name" value="ArgD_aminotrans_3"/>
    <property type="match status" value="1"/>
</dbReference>
<dbReference type="GO" id="GO:0042802">
    <property type="term" value="F:identical protein binding"/>
    <property type="evidence" value="ECO:0007669"/>
    <property type="project" value="TreeGrafter"/>
</dbReference>
<dbReference type="InterPro" id="IPR015424">
    <property type="entry name" value="PyrdxlP-dep_Trfase"/>
</dbReference>
<dbReference type="Gene3D" id="3.40.640.10">
    <property type="entry name" value="Type I PLP-dependent aspartate aminotransferase-like (Major domain)"/>
    <property type="match status" value="1"/>
</dbReference>
<dbReference type="EC" id="2.6.1.11" evidence="8"/>
<dbReference type="Gene3D" id="3.90.1150.10">
    <property type="entry name" value="Aspartate Aminotransferase, domain 1"/>
    <property type="match status" value="1"/>
</dbReference>
<evidence type="ECO:0000256" key="7">
    <source>
        <dbReference type="ARBA" id="ARBA00029440"/>
    </source>
</evidence>
<dbReference type="PROSITE" id="PS00600">
    <property type="entry name" value="AA_TRANSFER_CLASS_3"/>
    <property type="match status" value="1"/>
</dbReference>
<dbReference type="InterPro" id="IPR005814">
    <property type="entry name" value="Aminotrans_3"/>
</dbReference>
<dbReference type="InterPro" id="IPR015422">
    <property type="entry name" value="PyrdxlP-dep_Trfase_small"/>
</dbReference>
<keyword evidence="5 8" id="KW-0808">Transferase</keyword>
<dbReference type="GO" id="GO:0005739">
    <property type="term" value="C:mitochondrion"/>
    <property type="evidence" value="ECO:0007669"/>
    <property type="project" value="UniProtKB-SubCell"/>
</dbReference>
<keyword evidence="4" id="KW-0028">Amino-acid biosynthesis</keyword>
<dbReference type="Pfam" id="PF00202">
    <property type="entry name" value="Aminotran_3"/>
    <property type="match status" value="1"/>
</dbReference>
<dbReference type="NCBIfam" id="NF002325">
    <property type="entry name" value="PRK01278.1"/>
    <property type="match status" value="1"/>
</dbReference>
<evidence type="ECO:0000256" key="6">
    <source>
        <dbReference type="ARBA" id="ARBA00022898"/>
    </source>
</evidence>
<evidence type="ECO:0000256" key="4">
    <source>
        <dbReference type="ARBA" id="ARBA00022605"/>
    </source>
</evidence>
<accession>A0A3B0W5K4</accession>
<dbReference type="PANTHER" id="PTHR11986:SF79">
    <property type="entry name" value="ACETYLORNITHINE AMINOTRANSFERASE, MITOCHONDRIAL"/>
    <property type="match status" value="1"/>
</dbReference>
<comment type="pathway">
    <text evidence="7">Amino-acid biosynthesis.</text>
</comment>
<dbReference type="InterPro" id="IPR004636">
    <property type="entry name" value="AcOrn/SuccOrn_fam"/>
</dbReference>
<protein>
    <submittedName>
        <fullName evidence="8">Acetylornithine aminotransferase</fullName>
        <ecNumber evidence="8">2.6.1.11</ecNumber>
    </submittedName>
</protein>